<comment type="caution">
    <text evidence="4">The sequence shown here is derived from an EMBL/GenBank/DDBJ whole genome shotgun (WGS) entry which is preliminary data.</text>
</comment>
<evidence type="ECO:0000259" key="1">
    <source>
        <dbReference type="Pfam" id="PF04965"/>
    </source>
</evidence>
<organism evidence="4 8">
    <name type="scientific">Pseudomonas aeruginosa</name>
    <dbReference type="NCBI Taxonomy" id="287"/>
    <lineage>
        <taxon>Bacteria</taxon>
        <taxon>Pseudomonadati</taxon>
        <taxon>Pseudomonadota</taxon>
        <taxon>Gammaproteobacteria</taxon>
        <taxon>Pseudomonadales</taxon>
        <taxon>Pseudomonadaceae</taxon>
        <taxon>Pseudomonas</taxon>
    </lineage>
</organism>
<dbReference type="NCBIfam" id="TIGR03357">
    <property type="entry name" value="VI_zyme"/>
    <property type="match status" value="1"/>
</dbReference>
<gene>
    <name evidence="3" type="primary">tssE</name>
    <name evidence="4" type="ORF">CAZ10_33730</name>
    <name evidence="6" type="ORF">DY940_25205</name>
    <name evidence="3" type="ORF">GUL26_29965</name>
    <name evidence="5" type="ORF">IPC1295_17025</name>
    <name evidence="2" type="ORF">PAERUG_P19_London_7_VIM_2_05_10_04093</name>
</gene>
<dbReference type="InterPro" id="IPR007048">
    <property type="entry name" value="IraD/Gp25-like"/>
</dbReference>
<reference evidence="4 8" key="3">
    <citation type="submission" date="2017-05" db="EMBL/GenBank/DDBJ databases">
        <authorList>
            <person name="Song R."/>
            <person name="Chenine A.L."/>
            <person name="Ruprecht R.M."/>
        </authorList>
    </citation>
    <scope>NUCLEOTIDE SEQUENCE [LARGE SCALE GENOMIC DNA]</scope>
    <source>
        <strain evidence="4 8">S567_C10_BS</strain>
    </source>
</reference>
<evidence type="ECO:0000313" key="7">
    <source>
        <dbReference type="Proteomes" id="UP000045039"/>
    </source>
</evidence>
<dbReference type="EMBL" id="NSNE01000009">
    <property type="protein sequence ID" value="RPM14317.1"/>
    <property type="molecule type" value="Genomic_DNA"/>
</dbReference>
<reference evidence="2" key="2">
    <citation type="submission" date="2015-06" db="EMBL/GenBank/DDBJ databases">
        <authorList>
            <person name="Radhakrishnan R."/>
            <person name="Underwood A."/>
            <person name="Al-Shahib A."/>
        </authorList>
    </citation>
    <scope>NUCLEOTIDE SEQUENCE</scope>
    <source>
        <strain evidence="2">P19_London_7_VIM_2_05_10</strain>
    </source>
</reference>
<dbReference type="Gene3D" id="3.10.450.40">
    <property type="match status" value="1"/>
</dbReference>
<proteinExistence type="predicted"/>
<evidence type="ECO:0000313" key="10">
    <source>
        <dbReference type="Proteomes" id="UP000284767"/>
    </source>
</evidence>
<reference evidence="3" key="7">
    <citation type="submission" date="2020-01" db="EMBL/GenBank/DDBJ databases">
        <title>Bacteria Cultured from War Wounds Associated with the Conflict in Eastern Ukraine.</title>
        <authorList>
            <person name="Snesrud E."/>
            <person name="Galac M.R."/>
            <person name="Mc Gann P."/>
            <person name="Valentine K."/>
            <person name="Viacheslav K."/>
        </authorList>
    </citation>
    <scope>NUCLEOTIDE SEQUENCE</scope>
    <source>
        <strain evidence="3">VNMU148</strain>
    </source>
</reference>
<dbReference type="InterPro" id="IPR053176">
    <property type="entry name" value="T6SS_TssE1-like"/>
</dbReference>
<dbReference type="Proteomes" id="UP000284767">
    <property type="component" value="Unassembled WGS sequence"/>
</dbReference>
<dbReference type="EMBL" id="RXTL01000033">
    <property type="protein sequence ID" value="RTS41965.1"/>
    <property type="molecule type" value="Genomic_DNA"/>
</dbReference>
<accession>A0A0C7CWK6</accession>
<dbReference type="Proteomes" id="UP000276985">
    <property type="component" value="Unassembled WGS sequence"/>
</dbReference>
<evidence type="ECO:0000313" key="8">
    <source>
        <dbReference type="Proteomes" id="UP000194857"/>
    </source>
</evidence>
<evidence type="ECO:0000313" key="4">
    <source>
        <dbReference type="EMBL" id="OTI55405.1"/>
    </source>
</evidence>
<evidence type="ECO:0000313" key="9">
    <source>
        <dbReference type="Proteomes" id="UP000276985"/>
    </source>
</evidence>
<dbReference type="Proteomes" id="UP000644192">
    <property type="component" value="Unassembled WGS sequence"/>
</dbReference>
<dbReference type="EMBL" id="WXZT01000028">
    <property type="protein sequence ID" value="MZZ16496.1"/>
    <property type="molecule type" value="Genomic_DNA"/>
</dbReference>
<dbReference type="RefSeq" id="WP_003122696.1">
    <property type="nucleotide sequence ID" value="NZ_AP014839.1"/>
</dbReference>
<dbReference type="InterPro" id="IPR017737">
    <property type="entry name" value="TssE1-like"/>
</dbReference>
<dbReference type="AlphaFoldDB" id="A0A0C7CWK6"/>
<sequence>MSGALPPLFERLSAEADERPAFDDRALAESVRGELLRLLNTRRPANARSGILAYGLADWTAVQRLRAEDRRQLAREVRAAVEHFEPRLQLAEVEVEPDPGNPQRLRIQLGGSLRSGSRLTPALFVIEQGSDGLEVRHERFD</sequence>
<reference evidence="6 9" key="5">
    <citation type="submission" date="2018-12" db="EMBL/GenBank/DDBJ databases">
        <title>Pseudomonas aeruginosa Diversity Panel.</title>
        <authorList>
            <person name="Snesrud E."/>
            <person name="Mcgann P."/>
        </authorList>
    </citation>
    <scope>NUCLEOTIDE SEQUENCE [LARGE SCALE GENOMIC DNA]</scope>
    <source>
        <strain evidence="6 9">MRSN6241</strain>
    </source>
</reference>
<dbReference type="PANTHER" id="PTHR38595">
    <property type="entry name" value="CYTOPLASMIC PROTEIN-RELATED"/>
    <property type="match status" value="1"/>
</dbReference>
<dbReference type="Proteomes" id="UP000194857">
    <property type="component" value="Unassembled WGS sequence"/>
</dbReference>
<dbReference type="EMBL" id="NFFZ01000029">
    <property type="protein sequence ID" value="OTI55405.1"/>
    <property type="molecule type" value="Genomic_DNA"/>
</dbReference>
<dbReference type="SUPFAM" id="SSF160719">
    <property type="entry name" value="gpW/gp25-like"/>
    <property type="match status" value="1"/>
</dbReference>
<dbReference type="Pfam" id="PF04965">
    <property type="entry name" value="GPW_gp25"/>
    <property type="match status" value="1"/>
</dbReference>
<protein>
    <submittedName>
        <fullName evidence="2">Gene 25-like lysozyme</fullName>
    </submittedName>
    <submittedName>
        <fullName evidence="4">Type VI secretion protein</fullName>
    </submittedName>
    <submittedName>
        <fullName evidence="3">Type VI secretion system baseplate subunit TssE</fullName>
    </submittedName>
</protein>
<evidence type="ECO:0000313" key="2">
    <source>
        <dbReference type="EMBL" id="CRP32151.1"/>
    </source>
</evidence>
<dbReference type="PANTHER" id="PTHR38595:SF2">
    <property type="entry name" value="TYPE VI SECRETION SYSTEM BASEPLATE SUBUNIT TSSE"/>
    <property type="match status" value="1"/>
</dbReference>
<evidence type="ECO:0000313" key="6">
    <source>
        <dbReference type="EMBL" id="RTS41965.1"/>
    </source>
</evidence>
<evidence type="ECO:0000313" key="5">
    <source>
        <dbReference type="EMBL" id="RPM14317.1"/>
    </source>
</evidence>
<feature type="domain" description="IraD/Gp25-like" evidence="1">
    <location>
        <begin position="26"/>
        <end position="115"/>
    </location>
</feature>
<name>A0A0C7CWK6_PSEAI</name>
<reference evidence="5 10" key="6">
    <citation type="submission" date="2019-01" db="EMBL/GenBank/DDBJ databases">
        <title>The Pseudomonas aeruginosa pan-genome provides new insights on its population structure, horizontal gene transfer and pathogenicity.</title>
        <authorList>
            <person name="Freschi L."/>
            <person name="Vincent A.T."/>
            <person name="Jeukens J."/>
            <person name="Emond-Rheault J.-G."/>
            <person name="Kukavica-Ibrulj I."/>
            <person name="Dupont M.-J."/>
            <person name="Charette S.J."/>
            <person name="Boyle B."/>
            <person name="Levesque R.C."/>
        </authorList>
    </citation>
    <scope>NUCLEOTIDE SEQUENCE [LARGE SCALE GENOMIC DNA]</scope>
    <source>
        <strain evidence="5 10">PA-W36</strain>
    </source>
</reference>
<evidence type="ECO:0000313" key="3">
    <source>
        <dbReference type="EMBL" id="MZZ16496.1"/>
    </source>
</evidence>
<dbReference type="Proteomes" id="UP000045039">
    <property type="component" value="Unassembled WGS sequence"/>
</dbReference>
<reference evidence="7" key="1">
    <citation type="submission" date="2015-06" db="EMBL/GenBank/DDBJ databases">
        <authorList>
            <person name="Radhakrishnan Rajesh"/>
            <person name="Underwood Anthony"/>
            <person name="Al-Shahib Ali"/>
        </authorList>
    </citation>
    <scope>NUCLEOTIDE SEQUENCE [LARGE SCALE GENOMIC DNA]</scope>
    <source>
        <strain evidence="7">P19_London_7_VIM_2_05_10</strain>
    </source>
</reference>
<dbReference type="EMBL" id="CVVU01000216">
    <property type="protein sequence ID" value="CRP32151.1"/>
    <property type="molecule type" value="Genomic_DNA"/>
</dbReference>
<reference evidence="5 10" key="4">
    <citation type="submission" date="2017-08" db="EMBL/GenBank/DDBJ databases">
        <authorList>
            <person name="Feschi L."/>
            <person name="Jeukens J."/>
            <person name="Emond-Rheault J.-G."/>
            <person name="Kukavica-Ibrulj I."/>
            <person name="Boyle B."/>
            <person name="Levesque R.C."/>
        </authorList>
    </citation>
    <scope>NUCLEOTIDE SEQUENCE [LARGE SCALE GENOMIC DNA]</scope>
    <source>
        <strain evidence="5 10">PA-W36</strain>
    </source>
</reference>